<dbReference type="EMBL" id="FN647898">
    <property type="protein sequence ID" value="CBJ28927.1"/>
    <property type="molecule type" value="Genomic_DNA"/>
</dbReference>
<dbReference type="OrthoDB" id="41971at2759"/>
<keyword evidence="2" id="KW-1185">Reference proteome</keyword>
<sequence>MLRFHSNEKKSFSATMEAFALETEAALAQRWQEINQEWDSIDEEWQTLRERMTQVGITTPLDSKKGIDKLNVGGSLVSFRRSVLSTEAGGKQQQQPSTWALENLFEAEWDKRVPGDSDGRIVLDESPTCVKHLVHGLLTRSSLAEDTAAREGEVACDDKLDLLDYTARVLGLSGRLVPVLMSIIGGTSISEPHQAPN</sequence>
<dbReference type="Proteomes" id="UP000002630">
    <property type="component" value="Linkage Group LG34"/>
</dbReference>
<name>D7FIX9_ECTSI</name>
<proteinExistence type="predicted"/>
<gene>
    <name evidence="1" type="ORF">Esi_0124_0037</name>
</gene>
<organism evidence="1 2">
    <name type="scientific">Ectocarpus siliculosus</name>
    <name type="common">Brown alga</name>
    <name type="synonym">Conferva siliculosa</name>
    <dbReference type="NCBI Taxonomy" id="2880"/>
    <lineage>
        <taxon>Eukaryota</taxon>
        <taxon>Sar</taxon>
        <taxon>Stramenopiles</taxon>
        <taxon>Ochrophyta</taxon>
        <taxon>PX clade</taxon>
        <taxon>Phaeophyceae</taxon>
        <taxon>Ectocarpales</taxon>
        <taxon>Ectocarpaceae</taxon>
        <taxon>Ectocarpus</taxon>
    </lineage>
</organism>
<protein>
    <submittedName>
        <fullName evidence="1">Uncharacterized protein</fullName>
    </submittedName>
</protein>
<dbReference type="EMBL" id="FN649759">
    <property type="protein sequence ID" value="CBJ28927.1"/>
    <property type="molecule type" value="Genomic_DNA"/>
</dbReference>
<dbReference type="InParanoid" id="D7FIX9"/>
<reference evidence="1 2" key="1">
    <citation type="journal article" date="2010" name="Nature">
        <title>The Ectocarpus genome and the independent evolution of multicellularity in brown algae.</title>
        <authorList>
            <person name="Cock J.M."/>
            <person name="Sterck L."/>
            <person name="Rouze P."/>
            <person name="Scornet D."/>
            <person name="Allen A.E."/>
            <person name="Amoutzias G."/>
            <person name="Anthouard V."/>
            <person name="Artiguenave F."/>
            <person name="Aury J.M."/>
            <person name="Badger J.H."/>
            <person name="Beszteri B."/>
            <person name="Billiau K."/>
            <person name="Bonnet E."/>
            <person name="Bothwell J.H."/>
            <person name="Bowler C."/>
            <person name="Boyen C."/>
            <person name="Brownlee C."/>
            <person name="Carrano C.J."/>
            <person name="Charrier B."/>
            <person name="Cho G.Y."/>
            <person name="Coelho S.M."/>
            <person name="Collen J."/>
            <person name="Corre E."/>
            <person name="Da Silva C."/>
            <person name="Delage L."/>
            <person name="Delaroque N."/>
            <person name="Dittami S.M."/>
            <person name="Doulbeau S."/>
            <person name="Elias M."/>
            <person name="Farnham G."/>
            <person name="Gachon C.M."/>
            <person name="Gschloessl B."/>
            <person name="Heesch S."/>
            <person name="Jabbari K."/>
            <person name="Jubin C."/>
            <person name="Kawai H."/>
            <person name="Kimura K."/>
            <person name="Kloareg B."/>
            <person name="Kupper F.C."/>
            <person name="Lang D."/>
            <person name="Le Bail A."/>
            <person name="Leblanc C."/>
            <person name="Lerouge P."/>
            <person name="Lohr M."/>
            <person name="Lopez P.J."/>
            <person name="Martens C."/>
            <person name="Maumus F."/>
            <person name="Michel G."/>
            <person name="Miranda-Saavedra D."/>
            <person name="Morales J."/>
            <person name="Moreau H."/>
            <person name="Motomura T."/>
            <person name="Nagasato C."/>
            <person name="Napoli C.A."/>
            <person name="Nelson D.R."/>
            <person name="Nyvall-Collen P."/>
            <person name="Peters A.F."/>
            <person name="Pommier C."/>
            <person name="Potin P."/>
            <person name="Poulain J."/>
            <person name="Quesneville H."/>
            <person name="Read B."/>
            <person name="Rensing S.A."/>
            <person name="Ritter A."/>
            <person name="Rousvoal S."/>
            <person name="Samanta M."/>
            <person name="Samson G."/>
            <person name="Schroeder D.C."/>
            <person name="Segurens B."/>
            <person name="Strittmatter M."/>
            <person name="Tonon T."/>
            <person name="Tregear J.W."/>
            <person name="Valentin K."/>
            <person name="von Dassow P."/>
            <person name="Yamagishi T."/>
            <person name="Van de Peer Y."/>
            <person name="Wincker P."/>
        </authorList>
    </citation>
    <scope>NUCLEOTIDE SEQUENCE [LARGE SCALE GENOMIC DNA]</scope>
    <source>
        <strain evidence="2">Ec32 / CCAP1310/4</strain>
    </source>
</reference>
<evidence type="ECO:0000313" key="1">
    <source>
        <dbReference type="EMBL" id="CBJ28927.1"/>
    </source>
</evidence>
<dbReference type="AlphaFoldDB" id="D7FIX9"/>
<evidence type="ECO:0000313" key="2">
    <source>
        <dbReference type="Proteomes" id="UP000002630"/>
    </source>
</evidence>
<accession>D7FIX9</accession>